<keyword evidence="6 7" id="KW-0349">Heme</keyword>
<evidence type="ECO:0000256" key="7">
    <source>
        <dbReference type="RuleBase" id="RU000461"/>
    </source>
</evidence>
<evidence type="ECO:0008006" key="10">
    <source>
        <dbReference type="Google" id="ProtNLM"/>
    </source>
</evidence>
<dbReference type="PANTHER" id="PTHR24286:SF228">
    <property type="entry name" value="C-22 STEROL DESATURASE ERG5"/>
    <property type="match status" value="1"/>
</dbReference>
<comment type="cofactor">
    <cofactor evidence="1 6">
        <name>heme</name>
        <dbReference type="ChEBI" id="CHEBI:30413"/>
    </cofactor>
</comment>
<dbReference type="InterPro" id="IPR001128">
    <property type="entry name" value="Cyt_P450"/>
</dbReference>
<dbReference type="PRINTS" id="PR00463">
    <property type="entry name" value="EP450I"/>
</dbReference>
<dbReference type="Gene3D" id="1.10.630.10">
    <property type="entry name" value="Cytochrome P450"/>
    <property type="match status" value="1"/>
</dbReference>
<keyword evidence="5 6" id="KW-0408">Iron</keyword>
<dbReference type="GO" id="GO:0020037">
    <property type="term" value="F:heme binding"/>
    <property type="evidence" value="ECO:0007669"/>
    <property type="project" value="InterPro"/>
</dbReference>
<dbReference type="PROSITE" id="PS00086">
    <property type="entry name" value="CYTOCHROME_P450"/>
    <property type="match status" value="1"/>
</dbReference>
<dbReference type="GO" id="GO:0004497">
    <property type="term" value="F:monooxygenase activity"/>
    <property type="evidence" value="ECO:0007669"/>
    <property type="project" value="UniProtKB-KW"/>
</dbReference>
<dbReference type="SUPFAM" id="SSF48264">
    <property type="entry name" value="Cytochrome P450"/>
    <property type="match status" value="1"/>
</dbReference>
<dbReference type="GO" id="GO:0016125">
    <property type="term" value="P:sterol metabolic process"/>
    <property type="evidence" value="ECO:0007669"/>
    <property type="project" value="TreeGrafter"/>
</dbReference>
<name>R4XKK4_TAPDE</name>
<organism evidence="8 9">
    <name type="scientific">Taphrina deformans (strain PYCC 5710 / ATCC 11124 / CBS 356.35 / IMI 108563 / JCM 9778 / NBRC 8474)</name>
    <name type="common">Peach leaf curl fungus</name>
    <name type="synonym">Lalaria deformans</name>
    <dbReference type="NCBI Taxonomy" id="1097556"/>
    <lineage>
        <taxon>Eukaryota</taxon>
        <taxon>Fungi</taxon>
        <taxon>Dikarya</taxon>
        <taxon>Ascomycota</taxon>
        <taxon>Taphrinomycotina</taxon>
        <taxon>Taphrinomycetes</taxon>
        <taxon>Taphrinales</taxon>
        <taxon>Taphrinaceae</taxon>
        <taxon>Taphrina</taxon>
    </lineage>
</organism>
<dbReference type="InterPro" id="IPR002401">
    <property type="entry name" value="Cyt_P450_E_grp-I"/>
</dbReference>
<keyword evidence="7" id="KW-0503">Monooxygenase</keyword>
<dbReference type="PRINTS" id="PR00385">
    <property type="entry name" value="P450"/>
</dbReference>
<keyword evidence="9" id="KW-1185">Reference proteome</keyword>
<dbReference type="InterPro" id="IPR017972">
    <property type="entry name" value="Cyt_P450_CS"/>
</dbReference>
<dbReference type="PANTHER" id="PTHR24286">
    <property type="entry name" value="CYTOCHROME P450 26"/>
    <property type="match status" value="1"/>
</dbReference>
<evidence type="ECO:0000256" key="1">
    <source>
        <dbReference type="ARBA" id="ARBA00001971"/>
    </source>
</evidence>
<evidence type="ECO:0000313" key="9">
    <source>
        <dbReference type="Proteomes" id="UP000013776"/>
    </source>
</evidence>
<feature type="binding site" description="axial binding residue" evidence="6">
    <location>
        <position position="483"/>
    </location>
    <ligand>
        <name>heme</name>
        <dbReference type="ChEBI" id="CHEBI:30413"/>
    </ligand>
    <ligandPart>
        <name>Fe</name>
        <dbReference type="ChEBI" id="CHEBI:18248"/>
    </ligandPart>
</feature>
<dbReference type="FunFam" id="1.10.630.10:FF:000021">
    <property type="entry name" value="Cytochrome P450 61"/>
    <property type="match status" value="1"/>
</dbReference>
<evidence type="ECO:0000313" key="8">
    <source>
        <dbReference type="EMBL" id="CCG83849.1"/>
    </source>
</evidence>
<dbReference type="Pfam" id="PF00067">
    <property type="entry name" value="p450"/>
    <property type="match status" value="1"/>
</dbReference>
<evidence type="ECO:0000256" key="3">
    <source>
        <dbReference type="ARBA" id="ARBA00022723"/>
    </source>
</evidence>
<evidence type="ECO:0000256" key="2">
    <source>
        <dbReference type="ARBA" id="ARBA00010617"/>
    </source>
</evidence>
<evidence type="ECO:0000256" key="6">
    <source>
        <dbReference type="PIRSR" id="PIRSR602401-1"/>
    </source>
</evidence>
<dbReference type="GO" id="GO:0005506">
    <property type="term" value="F:iron ion binding"/>
    <property type="evidence" value="ECO:0007669"/>
    <property type="project" value="InterPro"/>
</dbReference>
<sequence>MSSVFRNASSRLDYPEANSVTRTILDGLNGWTLVLSAIIVLLAAEQWRYRNRKGTAAGPAWTIPIMGAFLDSMHPTFEGYYRFVLPWHKKPIVAFSLTREIRKWESGALSVVSVFHKFVVIASTKDLSRKILNSPMYVQPCVVDAGKKILMATNWVFLDGKAHVEYRKGLNVLFTRKSLAMYIPEQMKVYERYFQDFLGKSSDGPIPYMHHFRDLNVAVSCRTFFGYWIKDSQIKQISEDYWYITAAMELVNFPLALPYTKVWYGIRARKTVIKAFIEASAESRKAMEAGQEPNCMVDSWIKAMLDAKKFAASGQDKSAAPASVLIRDFSDDEIAQTMLSFLFASQDATSSAMSWMFQLLTDNPEVFDKVRAEQLSVRGGDPEKEVDMDMADQMIYTKAMVKETLRLRPPVLMVPYQAKKDFPISPDYTVPKGAMVIPTFWHALHDEKAYPRPEEWCPDRWITGTADQSPQNWLVFGVGPHHCLGQNYAILHLTLAAGLACLKYDIKHHTTRTSENIKIFATIFPEDDVILEWSKSQYNRD</sequence>
<keyword evidence="3 6" id="KW-0479">Metal-binding</keyword>
<comment type="caution">
    <text evidence="8">The sequence shown here is derived from an EMBL/GenBank/DDBJ whole genome shotgun (WGS) entry which is preliminary data.</text>
</comment>
<evidence type="ECO:0000256" key="4">
    <source>
        <dbReference type="ARBA" id="ARBA00023002"/>
    </source>
</evidence>
<dbReference type="STRING" id="1097556.R4XKK4"/>
<reference evidence="8 9" key="1">
    <citation type="journal article" date="2013" name="MBio">
        <title>Genome sequencing of the plant pathogen Taphrina deformans, the causal agent of peach leaf curl.</title>
        <authorList>
            <person name="Cisse O.H."/>
            <person name="Almeida J.M.G.C.F."/>
            <person name="Fonseca A."/>
            <person name="Kumar A.A."/>
            <person name="Salojaervi J."/>
            <person name="Overmyer K."/>
            <person name="Hauser P.M."/>
            <person name="Pagni M."/>
        </authorList>
    </citation>
    <scope>NUCLEOTIDE SEQUENCE [LARGE SCALE GENOMIC DNA]</scope>
    <source>
        <strain evidence="9">PYCC 5710 / ATCC 11124 / CBS 356.35 / IMI 108563 / JCM 9778 / NBRC 8474</strain>
    </source>
</reference>
<accession>R4XKK4</accession>
<keyword evidence="4 7" id="KW-0560">Oxidoreductase</keyword>
<gene>
    <name evidence="8" type="ORF">TAPDE_004173</name>
</gene>
<dbReference type="AlphaFoldDB" id="R4XKK4"/>
<proteinExistence type="inferred from homology"/>
<dbReference type="VEuPathDB" id="FungiDB:TAPDE_004173"/>
<evidence type="ECO:0000256" key="5">
    <source>
        <dbReference type="ARBA" id="ARBA00023004"/>
    </source>
</evidence>
<dbReference type="EMBL" id="CAHR02000184">
    <property type="protein sequence ID" value="CCG83849.1"/>
    <property type="molecule type" value="Genomic_DNA"/>
</dbReference>
<protein>
    <recommendedName>
        <fullName evidence="10">Cytochrome P450 61</fullName>
    </recommendedName>
</protein>
<comment type="similarity">
    <text evidence="2 7">Belongs to the cytochrome P450 family.</text>
</comment>
<dbReference type="OrthoDB" id="1372046at2759"/>
<dbReference type="GO" id="GO:0016705">
    <property type="term" value="F:oxidoreductase activity, acting on paired donors, with incorporation or reduction of molecular oxygen"/>
    <property type="evidence" value="ECO:0007669"/>
    <property type="project" value="InterPro"/>
</dbReference>
<dbReference type="Proteomes" id="UP000013776">
    <property type="component" value="Unassembled WGS sequence"/>
</dbReference>
<dbReference type="CDD" id="cd11082">
    <property type="entry name" value="CYP61_CYP710"/>
    <property type="match status" value="1"/>
</dbReference>
<dbReference type="eggNOG" id="KOG0157">
    <property type="taxonomic scope" value="Eukaryota"/>
</dbReference>
<dbReference type="InterPro" id="IPR036396">
    <property type="entry name" value="Cyt_P450_sf"/>
</dbReference>